<evidence type="ECO:0000256" key="2">
    <source>
        <dbReference type="ARBA" id="ARBA00022643"/>
    </source>
</evidence>
<keyword evidence="1" id="KW-0285">Flavoprotein</keyword>
<comment type="caution">
    <text evidence="4">The sequence shown here is derived from an EMBL/GenBank/DDBJ whole genome shotgun (WGS) entry which is preliminary data.</text>
</comment>
<evidence type="ECO:0000313" key="5">
    <source>
        <dbReference type="Proteomes" id="UP000614272"/>
    </source>
</evidence>
<dbReference type="Proteomes" id="UP000614272">
    <property type="component" value="Unassembled WGS sequence"/>
</dbReference>
<protein>
    <recommendedName>
        <fullName evidence="3">Flavodoxin-like domain-containing protein</fullName>
    </recommendedName>
</protein>
<dbReference type="PANTHER" id="PTHR30546:SF23">
    <property type="entry name" value="FLAVOPROTEIN-LIKE PROTEIN YCP4-RELATED"/>
    <property type="match status" value="1"/>
</dbReference>
<keyword evidence="2" id="KW-0288">FMN</keyword>
<dbReference type="InterPro" id="IPR029039">
    <property type="entry name" value="Flavoprotein-like_sf"/>
</dbReference>
<gene>
    <name evidence="4" type="ORF">GCM10011357_14470</name>
</gene>
<dbReference type="InterPro" id="IPR008254">
    <property type="entry name" value="Flavodoxin/NO_synth"/>
</dbReference>
<dbReference type="InterPro" id="IPR005025">
    <property type="entry name" value="FMN_Rdtase-like_dom"/>
</dbReference>
<dbReference type="Gene3D" id="3.40.50.360">
    <property type="match status" value="1"/>
</dbReference>
<dbReference type="PROSITE" id="PS50902">
    <property type="entry name" value="FLAVODOXIN_LIKE"/>
    <property type="match status" value="1"/>
</dbReference>
<dbReference type="PANTHER" id="PTHR30546">
    <property type="entry name" value="FLAVODOXIN-RELATED PROTEIN WRBA-RELATED"/>
    <property type="match status" value="1"/>
</dbReference>
<dbReference type="Pfam" id="PF03358">
    <property type="entry name" value="FMN_red"/>
    <property type="match status" value="1"/>
</dbReference>
<sequence length="240" mass="26139">MKAMLSQDLEFYHDKVGVTNYEQNLNATQNMFNSDTDLQRELLSEFTEVHPVPGYGAIQTGVTHALAQAVSQGVRLNNDKPVLSHAIQGCDIVNGRFINSKLIERLRQCDGLIFGSPTYMGGVAAQFKAFADATSELWSEQQWAGKLAAGFTCGSNLNGDQSMTLQYISILASQHGMLWVGLDAPQGFGERRVNRLGCQFGVTAHAPDGKAHPEDLATAEYLGRRVATLVSHRGQKVSVP</sequence>
<proteinExistence type="predicted"/>
<dbReference type="EMBL" id="BMGJ01000004">
    <property type="protein sequence ID" value="GGD60320.1"/>
    <property type="molecule type" value="Genomic_DNA"/>
</dbReference>
<evidence type="ECO:0000259" key="3">
    <source>
        <dbReference type="PROSITE" id="PS50902"/>
    </source>
</evidence>
<evidence type="ECO:0000256" key="1">
    <source>
        <dbReference type="ARBA" id="ARBA00022630"/>
    </source>
</evidence>
<dbReference type="RefSeq" id="WP_229748087.1">
    <property type="nucleotide sequence ID" value="NZ_BMGJ01000004.1"/>
</dbReference>
<reference evidence="5" key="1">
    <citation type="journal article" date="2019" name="Int. J. Syst. Evol. Microbiol.">
        <title>The Global Catalogue of Microorganisms (GCM) 10K type strain sequencing project: providing services to taxonomists for standard genome sequencing and annotation.</title>
        <authorList>
            <consortium name="The Broad Institute Genomics Platform"/>
            <consortium name="The Broad Institute Genome Sequencing Center for Infectious Disease"/>
            <person name="Wu L."/>
            <person name="Ma J."/>
        </authorList>
    </citation>
    <scope>NUCLEOTIDE SEQUENCE [LARGE SCALE GENOMIC DNA]</scope>
    <source>
        <strain evidence="5">CGMCC 1.12923</strain>
    </source>
</reference>
<keyword evidence="5" id="KW-1185">Reference proteome</keyword>
<name>A0ABQ1RA62_9ALTE</name>
<dbReference type="SUPFAM" id="SSF52218">
    <property type="entry name" value="Flavoproteins"/>
    <property type="match status" value="1"/>
</dbReference>
<organism evidence="4 5">
    <name type="scientific">Lacimicrobium alkaliphilum</name>
    <dbReference type="NCBI Taxonomy" id="1526571"/>
    <lineage>
        <taxon>Bacteria</taxon>
        <taxon>Pseudomonadati</taxon>
        <taxon>Pseudomonadota</taxon>
        <taxon>Gammaproteobacteria</taxon>
        <taxon>Alteromonadales</taxon>
        <taxon>Alteromonadaceae</taxon>
        <taxon>Lacimicrobium</taxon>
    </lineage>
</organism>
<accession>A0ABQ1RA62</accession>
<evidence type="ECO:0000313" key="4">
    <source>
        <dbReference type="EMBL" id="GGD60320.1"/>
    </source>
</evidence>
<feature type="domain" description="Flavodoxin-like" evidence="3">
    <location>
        <begin position="52"/>
        <end position="227"/>
    </location>
</feature>